<comment type="caution">
    <text evidence="1">The sequence shown here is derived from an EMBL/GenBank/DDBJ whole genome shotgun (WGS) entry which is preliminary data.</text>
</comment>
<dbReference type="AlphaFoldDB" id="A0A3E2WES9"/>
<evidence type="ECO:0000313" key="2">
    <source>
        <dbReference type="Proteomes" id="UP000261111"/>
    </source>
</evidence>
<accession>A0A3E2WES9</accession>
<protein>
    <submittedName>
        <fullName evidence="1">Uncharacterized protein</fullName>
    </submittedName>
</protein>
<proteinExistence type="predicted"/>
<organism evidence="1 2">
    <name type="scientific">Hungatella hathewayi</name>
    <dbReference type="NCBI Taxonomy" id="154046"/>
    <lineage>
        <taxon>Bacteria</taxon>
        <taxon>Bacillati</taxon>
        <taxon>Bacillota</taxon>
        <taxon>Clostridia</taxon>
        <taxon>Lachnospirales</taxon>
        <taxon>Lachnospiraceae</taxon>
        <taxon>Hungatella</taxon>
    </lineage>
</organism>
<sequence>MRQLHEGIAENLPENIHVLSKTLKADLRNSWWETARKMERFLDSESKNQLTQREKSSDFS</sequence>
<dbReference type="Proteomes" id="UP000261111">
    <property type="component" value="Unassembled WGS sequence"/>
</dbReference>
<evidence type="ECO:0000313" key="1">
    <source>
        <dbReference type="EMBL" id="RGC24212.1"/>
    </source>
</evidence>
<gene>
    <name evidence="1" type="ORF">DWX41_21440</name>
</gene>
<dbReference type="EMBL" id="QVIA01000038">
    <property type="protein sequence ID" value="RGC24212.1"/>
    <property type="molecule type" value="Genomic_DNA"/>
</dbReference>
<name>A0A3E2WES9_9FIRM</name>
<reference evidence="1 2" key="1">
    <citation type="submission" date="2018-08" db="EMBL/GenBank/DDBJ databases">
        <title>A genome reference for cultivated species of the human gut microbiota.</title>
        <authorList>
            <person name="Zou Y."/>
            <person name="Xue W."/>
            <person name="Luo G."/>
        </authorList>
    </citation>
    <scope>NUCLEOTIDE SEQUENCE [LARGE SCALE GENOMIC DNA]</scope>
    <source>
        <strain evidence="1 2">AF19-21</strain>
    </source>
</reference>